<dbReference type="InterPro" id="IPR029491">
    <property type="entry name" value="Helicase_HTH"/>
</dbReference>
<dbReference type="PANTHER" id="PTHR47642:SF5">
    <property type="entry name" value="ATP-DEPENDENT DNA HELICASE"/>
    <property type="match status" value="1"/>
</dbReference>
<evidence type="ECO:0000256" key="5">
    <source>
        <dbReference type="ARBA" id="ARBA00022840"/>
    </source>
</evidence>
<name>A0A1G2MY33_9BACT</name>
<keyword evidence="1" id="KW-0547">Nucleotide-binding</keyword>
<evidence type="ECO:0000256" key="7">
    <source>
        <dbReference type="ARBA" id="ARBA00023204"/>
    </source>
</evidence>
<evidence type="ECO:0000256" key="1">
    <source>
        <dbReference type="ARBA" id="ARBA00022741"/>
    </source>
</evidence>
<evidence type="ECO:0000313" key="10">
    <source>
        <dbReference type="EMBL" id="OHA28683.1"/>
    </source>
</evidence>
<dbReference type="InterPro" id="IPR027417">
    <property type="entry name" value="P-loop_NTPase"/>
</dbReference>
<organism evidence="10 11">
    <name type="scientific">Candidatus Taylorbacteria bacterium RIFCSPHIGHO2_12_FULL_45_16</name>
    <dbReference type="NCBI Taxonomy" id="1802315"/>
    <lineage>
        <taxon>Bacteria</taxon>
        <taxon>Candidatus Tayloriibacteriota</taxon>
    </lineage>
</organism>
<feature type="domain" description="AAA+ ATPase" evidence="9">
    <location>
        <begin position="12"/>
        <end position="161"/>
    </location>
</feature>
<dbReference type="Gene3D" id="3.40.50.300">
    <property type="entry name" value="P-loop containing nucleotide triphosphate hydrolases"/>
    <property type="match status" value="1"/>
</dbReference>
<evidence type="ECO:0000313" key="11">
    <source>
        <dbReference type="Proteomes" id="UP000178089"/>
    </source>
</evidence>
<protein>
    <recommendedName>
        <fullName evidence="9">AAA+ ATPase domain-containing protein</fullName>
    </recommendedName>
</protein>
<dbReference type="Pfam" id="PF14493">
    <property type="entry name" value="HTH_40"/>
    <property type="match status" value="1"/>
</dbReference>
<evidence type="ECO:0000256" key="2">
    <source>
        <dbReference type="ARBA" id="ARBA00022763"/>
    </source>
</evidence>
<proteinExistence type="predicted"/>
<dbReference type="InterPro" id="IPR051055">
    <property type="entry name" value="PIF1_helicase"/>
</dbReference>
<dbReference type="STRING" id="1802315.A3F51_02820"/>
<dbReference type="GO" id="GO:0000723">
    <property type="term" value="P:telomere maintenance"/>
    <property type="evidence" value="ECO:0007669"/>
    <property type="project" value="InterPro"/>
</dbReference>
<dbReference type="InterPro" id="IPR049163">
    <property type="entry name" value="Pif1-like_2B_dom"/>
</dbReference>
<dbReference type="GO" id="GO:0003678">
    <property type="term" value="F:DNA helicase activity"/>
    <property type="evidence" value="ECO:0007669"/>
    <property type="project" value="InterPro"/>
</dbReference>
<dbReference type="Gene3D" id="2.30.30.940">
    <property type="match status" value="1"/>
</dbReference>
<keyword evidence="8" id="KW-0413">Isomerase</keyword>
<evidence type="ECO:0000259" key="9">
    <source>
        <dbReference type="SMART" id="SM00382"/>
    </source>
</evidence>
<dbReference type="SMART" id="SM00382">
    <property type="entry name" value="AAA"/>
    <property type="match status" value="1"/>
</dbReference>
<dbReference type="InterPro" id="IPR010285">
    <property type="entry name" value="DNA_helicase_pif1-like_DEAD"/>
</dbReference>
<dbReference type="Pfam" id="PF21530">
    <property type="entry name" value="Pif1_2B_dom"/>
    <property type="match status" value="1"/>
</dbReference>
<dbReference type="SUPFAM" id="SSF52540">
    <property type="entry name" value="P-loop containing nucleoside triphosphate hydrolases"/>
    <property type="match status" value="2"/>
</dbReference>
<keyword evidence="2" id="KW-0227">DNA damage</keyword>
<dbReference type="AlphaFoldDB" id="A0A1G2MY33"/>
<dbReference type="PANTHER" id="PTHR47642">
    <property type="entry name" value="ATP-DEPENDENT DNA HELICASE"/>
    <property type="match status" value="1"/>
</dbReference>
<dbReference type="CDD" id="cd18809">
    <property type="entry name" value="SF1_C_RecD"/>
    <property type="match status" value="1"/>
</dbReference>
<reference evidence="10 11" key="1">
    <citation type="journal article" date="2016" name="Nat. Commun.">
        <title>Thousands of microbial genomes shed light on interconnected biogeochemical processes in an aquifer system.</title>
        <authorList>
            <person name="Anantharaman K."/>
            <person name="Brown C.T."/>
            <person name="Hug L.A."/>
            <person name="Sharon I."/>
            <person name="Castelle C.J."/>
            <person name="Probst A.J."/>
            <person name="Thomas B.C."/>
            <person name="Singh A."/>
            <person name="Wilkins M.J."/>
            <person name="Karaoz U."/>
            <person name="Brodie E.L."/>
            <person name="Williams K.H."/>
            <person name="Hubbard S.S."/>
            <person name="Banfield J.F."/>
        </authorList>
    </citation>
    <scope>NUCLEOTIDE SEQUENCE [LARGE SCALE GENOMIC DNA]</scope>
</reference>
<keyword evidence="3" id="KW-0378">Hydrolase</keyword>
<dbReference type="EMBL" id="MHRT01000010">
    <property type="protein sequence ID" value="OHA28683.1"/>
    <property type="molecule type" value="Genomic_DNA"/>
</dbReference>
<dbReference type="Proteomes" id="UP000178089">
    <property type="component" value="Unassembled WGS sequence"/>
</dbReference>
<gene>
    <name evidence="10" type="ORF">A3F51_02820</name>
</gene>
<evidence type="ECO:0000256" key="3">
    <source>
        <dbReference type="ARBA" id="ARBA00022801"/>
    </source>
</evidence>
<evidence type="ECO:0000256" key="8">
    <source>
        <dbReference type="ARBA" id="ARBA00023235"/>
    </source>
</evidence>
<evidence type="ECO:0000256" key="6">
    <source>
        <dbReference type="ARBA" id="ARBA00023125"/>
    </source>
</evidence>
<dbReference type="Pfam" id="PF05970">
    <property type="entry name" value="PIF1"/>
    <property type="match status" value="1"/>
</dbReference>
<dbReference type="GO" id="GO:0006281">
    <property type="term" value="P:DNA repair"/>
    <property type="evidence" value="ECO:0007669"/>
    <property type="project" value="InterPro"/>
</dbReference>
<dbReference type="CDD" id="cd18037">
    <property type="entry name" value="DEXSc_Pif1_like"/>
    <property type="match status" value="1"/>
</dbReference>
<evidence type="ECO:0000256" key="4">
    <source>
        <dbReference type="ARBA" id="ARBA00022806"/>
    </source>
</evidence>
<keyword evidence="5" id="KW-0067">ATP-binding</keyword>
<accession>A0A1G2MY33</accession>
<comment type="caution">
    <text evidence="10">The sequence shown here is derived from an EMBL/GenBank/DDBJ whole genome shotgun (WGS) entry which is preliminary data.</text>
</comment>
<keyword evidence="6" id="KW-0238">DNA-binding</keyword>
<dbReference type="InterPro" id="IPR003593">
    <property type="entry name" value="AAA+_ATPase"/>
</dbReference>
<sequence length="602" mass="67437">MTQTQALDILKMGRNVFITGPAGSGKTHVLNQYINYLKYHRVSVGITASTGIAATHMGGVTIHSWSGMGIKNNLSRYDLSQLAEKSKAARRVKEASVLIIDEVSMLHHFRLDTLNTITQYLRKNEEPFGGLQIVLCGDFFQLPPVSKYGEPDTHFIYRSEAWRDGKFTVCYLHENFRQISDPILSVLNEIRSGEVSAEARGQLKSRYQAKQNQDLRSDLDFVSPTRLYTHNIDVDSVNETELDKIVGYESAYEMTFKGRKSLIEVLKKSCLAPERLRLKKGARVMCVKNNFDEGYVNGTLGVVVSCGFGIDPVIHTAGTPDFPNGRRVTIGLADWTIEDDDKVLAQITQYPLRLAWAITVHKSQGMSLDAIEVDLSKAFEPGMGYVALSRVRTLAGLSIIGMNENALQVHPEVLEYDRHLRELSDKAESIIEYTDRKKIIAVQERFLAKIAPLHNMGKGKKQSNKAGRSVGLTFQGTAALIGKQKSILEMAKERNKAIETIINHIEELIEMGPESGGIALDEIIYLKKEISPIHFLKIEKALEEVAVADEFQRSKMVESAEDRDYKPPLLSPVKSKVGPNISFRDIQLARVLLGYVRRKSKK</sequence>
<keyword evidence="7" id="KW-0234">DNA repair</keyword>
<keyword evidence="4" id="KW-0347">Helicase</keyword>